<keyword evidence="4 7" id="KW-1133">Transmembrane helix</keyword>
<keyword evidence="10" id="KW-1185">Reference proteome</keyword>
<keyword evidence="5 7" id="KW-0472">Membrane</keyword>
<dbReference type="OMA" id="WFSYRRY"/>
<dbReference type="EMBL" id="JH795871">
    <property type="protein sequence ID" value="EJT98971.1"/>
    <property type="molecule type" value="Genomic_DNA"/>
</dbReference>
<dbReference type="PANTHER" id="PTHR10165">
    <property type="entry name" value="LIPID PHOSPHATE PHOSPHATASE"/>
    <property type="match status" value="1"/>
</dbReference>
<evidence type="ECO:0000259" key="8">
    <source>
        <dbReference type="SMART" id="SM00014"/>
    </source>
</evidence>
<evidence type="ECO:0000256" key="2">
    <source>
        <dbReference type="ARBA" id="ARBA00008816"/>
    </source>
</evidence>
<evidence type="ECO:0000313" key="10">
    <source>
        <dbReference type="Proteomes" id="UP000030653"/>
    </source>
</evidence>
<feature type="transmembrane region" description="Helical" evidence="7">
    <location>
        <begin position="227"/>
        <end position="245"/>
    </location>
</feature>
<dbReference type="GO" id="GO:0016020">
    <property type="term" value="C:membrane"/>
    <property type="evidence" value="ECO:0007669"/>
    <property type="project" value="UniProtKB-SubCell"/>
</dbReference>
<sequence length="376" mass="41920">MSYPSPTRSPTPFPSPPRIIHRLIYGPPTPKPPTDTAHVFALIRSYAPDYALTILLFFIFGLIAHRPGFKQQFSTLDPSIQHTYAQHERVPMWAAVLIAAVFPFTCFLFIGGVWLRSLYDLHAATLGLLLTLSLTTVLTDLCKLTVGRPRPDLLARCLLPPDTSDAGFPYYGLVSASLCTQTNQHILNDGFKSFFSGHSSFSFAGLGFLSFYLAGKVGLWDRKGHAIKPWICGAPLVVAALVAISRVMDYRHHWQDIVVGSLVGWLMSWFVYRLYYPPLTSPHASKPYAPRVPPSALSEHHTILPLHVYSLVSNPTLPSNPNPARDPELDQDTVPEGIVPREERWGRGTPKYTAIPTEQDVWREEEGRGQPQGSRV</sequence>
<name>M5FZH8_DACPD</name>
<dbReference type="PANTHER" id="PTHR10165:SF35">
    <property type="entry name" value="RE23632P"/>
    <property type="match status" value="1"/>
</dbReference>
<protein>
    <submittedName>
        <fullName evidence="9">PAP2-domain-containing protein</fullName>
    </submittedName>
</protein>
<accession>M5FZH8</accession>
<dbReference type="SUPFAM" id="SSF48317">
    <property type="entry name" value="Acid phosphatase/Vanadium-dependent haloperoxidase"/>
    <property type="match status" value="1"/>
</dbReference>
<dbReference type="CDD" id="cd03390">
    <property type="entry name" value="PAP2_containing_1_like"/>
    <property type="match status" value="1"/>
</dbReference>
<dbReference type="GO" id="GO:0008195">
    <property type="term" value="F:phosphatidate phosphatase activity"/>
    <property type="evidence" value="ECO:0007669"/>
    <property type="project" value="TreeGrafter"/>
</dbReference>
<dbReference type="GO" id="GO:0046839">
    <property type="term" value="P:phospholipid dephosphorylation"/>
    <property type="evidence" value="ECO:0007669"/>
    <property type="project" value="TreeGrafter"/>
</dbReference>
<dbReference type="STRING" id="1858805.M5FZH8"/>
<gene>
    <name evidence="9" type="ORF">DACRYDRAFT_110303</name>
</gene>
<feature type="transmembrane region" description="Helical" evidence="7">
    <location>
        <begin position="257"/>
        <end position="276"/>
    </location>
</feature>
<evidence type="ECO:0000313" key="9">
    <source>
        <dbReference type="EMBL" id="EJT98971.1"/>
    </source>
</evidence>
<dbReference type="HOGENOM" id="CLU_021458_6_0_1"/>
<feature type="transmembrane region" description="Helical" evidence="7">
    <location>
        <begin position="90"/>
        <end position="115"/>
    </location>
</feature>
<feature type="transmembrane region" description="Helical" evidence="7">
    <location>
        <begin position="194"/>
        <end position="215"/>
    </location>
</feature>
<evidence type="ECO:0000256" key="1">
    <source>
        <dbReference type="ARBA" id="ARBA00004141"/>
    </source>
</evidence>
<dbReference type="InterPro" id="IPR043216">
    <property type="entry name" value="PAP-like"/>
</dbReference>
<comment type="similarity">
    <text evidence="2">Belongs to the PA-phosphatase related phosphoesterase family.</text>
</comment>
<dbReference type="GeneID" id="63684098"/>
<dbReference type="Pfam" id="PF01569">
    <property type="entry name" value="PAP2"/>
    <property type="match status" value="1"/>
</dbReference>
<dbReference type="SMART" id="SM00014">
    <property type="entry name" value="acidPPc"/>
    <property type="match status" value="1"/>
</dbReference>
<evidence type="ECO:0000256" key="3">
    <source>
        <dbReference type="ARBA" id="ARBA00022692"/>
    </source>
</evidence>
<dbReference type="OrthoDB" id="8907274at2759"/>
<feature type="domain" description="Phosphatidic acid phosphatase type 2/haloperoxidase" evidence="8">
    <location>
        <begin position="125"/>
        <end position="272"/>
    </location>
</feature>
<evidence type="ECO:0000256" key="7">
    <source>
        <dbReference type="SAM" id="Phobius"/>
    </source>
</evidence>
<dbReference type="GO" id="GO:0006644">
    <property type="term" value="P:phospholipid metabolic process"/>
    <property type="evidence" value="ECO:0007669"/>
    <property type="project" value="InterPro"/>
</dbReference>
<organism evidence="9 10">
    <name type="scientific">Dacryopinax primogenitus (strain DJM 731)</name>
    <name type="common">Brown rot fungus</name>
    <dbReference type="NCBI Taxonomy" id="1858805"/>
    <lineage>
        <taxon>Eukaryota</taxon>
        <taxon>Fungi</taxon>
        <taxon>Dikarya</taxon>
        <taxon>Basidiomycota</taxon>
        <taxon>Agaricomycotina</taxon>
        <taxon>Dacrymycetes</taxon>
        <taxon>Dacrymycetales</taxon>
        <taxon>Dacrymycetaceae</taxon>
        <taxon>Dacryopinax</taxon>
    </lineage>
</organism>
<dbReference type="InterPro" id="IPR036938">
    <property type="entry name" value="PAP2/HPO_sf"/>
</dbReference>
<keyword evidence="3 7" id="KW-0812">Transmembrane</keyword>
<feature type="transmembrane region" description="Helical" evidence="7">
    <location>
        <begin position="121"/>
        <end position="141"/>
    </location>
</feature>
<dbReference type="RefSeq" id="XP_040625869.1">
    <property type="nucleotide sequence ID" value="XM_040769036.1"/>
</dbReference>
<feature type="transmembrane region" description="Helical" evidence="7">
    <location>
        <begin position="50"/>
        <end position="69"/>
    </location>
</feature>
<dbReference type="Gene3D" id="1.20.144.10">
    <property type="entry name" value="Phosphatidic acid phosphatase type 2/haloperoxidase"/>
    <property type="match status" value="1"/>
</dbReference>
<dbReference type="InterPro" id="IPR000326">
    <property type="entry name" value="PAP2/HPO"/>
</dbReference>
<feature type="region of interest" description="Disordered" evidence="6">
    <location>
        <begin position="317"/>
        <end position="376"/>
    </location>
</feature>
<evidence type="ECO:0000256" key="4">
    <source>
        <dbReference type="ARBA" id="ARBA00022989"/>
    </source>
</evidence>
<evidence type="ECO:0000256" key="6">
    <source>
        <dbReference type="SAM" id="MobiDB-lite"/>
    </source>
</evidence>
<dbReference type="AlphaFoldDB" id="M5FZH8"/>
<dbReference type="Proteomes" id="UP000030653">
    <property type="component" value="Unassembled WGS sequence"/>
</dbReference>
<reference evidence="9 10" key="1">
    <citation type="journal article" date="2012" name="Science">
        <title>The Paleozoic origin of enzymatic lignin decomposition reconstructed from 31 fungal genomes.</title>
        <authorList>
            <person name="Floudas D."/>
            <person name="Binder M."/>
            <person name="Riley R."/>
            <person name="Barry K."/>
            <person name="Blanchette R.A."/>
            <person name="Henrissat B."/>
            <person name="Martinez A.T."/>
            <person name="Otillar R."/>
            <person name="Spatafora J.W."/>
            <person name="Yadav J.S."/>
            <person name="Aerts A."/>
            <person name="Benoit I."/>
            <person name="Boyd A."/>
            <person name="Carlson A."/>
            <person name="Copeland A."/>
            <person name="Coutinho P.M."/>
            <person name="de Vries R.P."/>
            <person name="Ferreira P."/>
            <person name="Findley K."/>
            <person name="Foster B."/>
            <person name="Gaskell J."/>
            <person name="Glotzer D."/>
            <person name="Gorecki P."/>
            <person name="Heitman J."/>
            <person name="Hesse C."/>
            <person name="Hori C."/>
            <person name="Igarashi K."/>
            <person name="Jurgens J.A."/>
            <person name="Kallen N."/>
            <person name="Kersten P."/>
            <person name="Kohler A."/>
            <person name="Kuees U."/>
            <person name="Kumar T.K.A."/>
            <person name="Kuo A."/>
            <person name="LaButti K."/>
            <person name="Larrondo L.F."/>
            <person name="Lindquist E."/>
            <person name="Ling A."/>
            <person name="Lombard V."/>
            <person name="Lucas S."/>
            <person name="Lundell T."/>
            <person name="Martin R."/>
            <person name="McLaughlin D.J."/>
            <person name="Morgenstern I."/>
            <person name="Morin E."/>
            <person name="Murat C."/>
            <person name="Nagy L.G."/>
            <person name="Nolan M."/>
            <person name="Ohm R.A."/>
            <person name="Patyshakuliyeva A."/>
            <person name="Rokas A."/>
            <person name="Ruiz-Duenas F.J."/>
            <person name="Sabat G."/>
            <person name="Salamov A."/>
            <person name="Samejima M."/>
            <person name="Schmutz J."/>
            <person name="Slot J.C."/>
            <person name="St John F."/>
            <person name="Stenlid J."/>
            <person name="Sun H."/>
            <person name="Sun S."/>
            <person name="Syed K."/>
            <person name="Tsang A."/>
            <person name="Wiebenga A."/>
            <person name="Young D."/>
            <person name="Pisabarro A."/>
            <person name="Eastwood D.C."/>
            <person name="Martin F."/>
            <person name="Cullen D."/>
            <person name="Grigoriev I.V."/>
            <person name="Hibbett D.S."/>
        </authorList>
    </citation>
    <scope>NUCLEOTIDE SEQUENCE [LARGE SCALE GENOMIC DNA]</scope>
    <source>
        <strain evidence="9 10">DJM-731 SS1</strain>
    </source>
</reference>
<proteinExistence type="inferred from homology"/>
<evidence type="ECO:0000256" key="5">
    <source>
        <dbReference type="ARBA" id="ARBA00023136"/>
    </source>
</evidence>
<comment type="subcellular location">
    <subcellularLocation>
        <location evidence="1">Membrane</location>
        <topology evidence="1">Multi-pass membrane protein</topology>
    </subcellularLocation>
</comment>